<dbReference type="Proteomes" id="UP000182692">
    <property type="component" value="Unassembled WGS sequence"/>
</dbReference>
<evidence type="ECO:0000259" key="1">
    <source>
        <dbReference type="SMART" id="SM00860"/>
    </source>
</evidence>
<dbReference type="InterPro" id="IPR018958">
    <property type="entry name" value="Knr4/Smi1-like_dom"/>
</dbReference>
<proteinExistence type="predicted"/>
<dbReference type="SUPFAM" id="SSF160631">
    <property type="entry name" value="SMI1/KNR4-like"/>
    <property type="match status" value="1"/>
</dbReference>
<dbReference type="Pfam" id="PF09346">
    <property type="entry name" value="SMI1_KNR4"/>
    <property type="match status" value="1"/>
</dbReference>
<gene>
    <name evidence="2" type="ORF">SAMN03084138_01611</name>
</gene>
<name>A0A1I5NJN9_9GAMM</name>
<evidence type="ECO:0000313" key="2">
    <source>
        <dbReference type="EMBL" id="SFP21880.1"/>
    </source>
</evidence>
<dbReference type="SMART" id="SM00860">
    <property type="entry name" value="SMI1_KNR4"/>
    <property type="match status" value="1"/>
</dbReference>
<dbReference type="STRING" id="1121869.SAMN03084138_01611"/>
<accession>A0A1I5NJN9</accession>
<organism evidence="2 3">
    <name type="scientific">Enterovibrio norvegicus DSM 15893</name>
    <dbReference type="NCBI Taxonomy" id="1121869"/>
    <lineage>
        <taxon>Bacteria</taxon>
        <taxon>Pseudomonadati</taxon>
        <taxon>Pseudomonadota</taxon>
        <taxon>Gammaproteobacteria</taxon>
        <taxon>Vibrionales</taxon>
        <taxon>Vibrionaceae</taxon>
        <taxon>Enterovibrio</taxon>
    </lineage>
</organism>
<dbReference type="AlphaFoldDB" id="A0A1I5NJN9"/>
<dbReference type="GeneID" id="35871678"/>
<dbReference type="OrthoDB" id="5916287at2"/>
<sequence>MKAIEQLCKQIIWRPIDVDDGESTEIYCSSDEQLSDIESFLGVQLPDDYKWFMTHYGMRIIEDERVNLNLNGISMSFLGMFSAADDALIGTKMWSDSKNESPRIPPKTLIIADSISDDLVIMNLNDDHYGQLFFISNLTSWGAFEDEDYMVLLADSFTDLMSRIVHNDDPTESDFNIPDDMIC</sequence>
<protein>
    <submittedName>
        <fullName evidence="2">SMI1-KNR4 cell-wall</fullName>
    </submittedName>
</protein>
<feature type="domain" description="Knr4/Smi1-like" evidence="1">
    <location>
        <begin position="28"/>
        <end position="163"/>
    </location>
</feature>
<dbReference type="InterPro" id="IPR037883">
    <property type="entry name" value="Knr4/Smi1-like_sf"/>
</dbReference>
<reference evidence="2 3" key="1">
    <citation type="submission" date="2016-10" db="EMBL/GenBank/DDBJ databases">
        <authorList>
            <person name="de Groot N.N."/>
        </authorList>
    </citation>
    <scope>NUCLEOTIDE SEQUENCE [LARGE SCALE GENOMIC DNA]</scope>
    <source>
        <strain evidence="2 3">DSM 15893</strain>
    </source>
</reference>
<dbReference type="Gene3D" id="3.40.1580.10">
    <property type="entry name" value="SMI1/KNR4-like"/>
    <property type="match status" value="1"/>
</dbReference>
<evidence type="ECO:0000313" key="3">
    <source>
        <dbReference type="Proteomes" id="UP000182692"/>
    </source>
</evidence>
<dbReference type="RefSeq" id="WP_017012030.1">
    <property type="nucleotide sequence ID" value="NZ_FOWR01000010.1"/>
</dbReference>
<dbReference type="EMBL" id="FOWR01000010">
    <property type="protein sequence ID" value="SFP21880.1"/>
    <property type="molecule type" value="Genomic_DNA"/>
</dbReference>